<dbReference type="Proteomes" id="UP000728032">
    <property type="component" value="Unassembled WGS sequence"/>
</dbReference>
<dbReference type="EMBL" id="OC916684">
    <property type="protein sequence ID" value="CAD7644955.1"/>
    <property type="molecule type" value="Genomic_DNA"/>
</dbReference>
<proteinExistence type="predicted"/>
<sequence length="92" mass="10382">MMKRVNGMTPTDGQPFNRLLFILIFNITLLTYILCAEYSVAKNKIQSAALLSGIKLPINTIEDQTALCVDMPSPFDIHTQHRHYDYVGAIIL</sequence>
<accession>A0A7R9QI09</accession>
<gene>
    <name evidence="1" type="ORF">ONB1V03_LOCUS4953</name>
</gene>
<keyword evidence="2" id="KW-1185">Reference proteome</keyword>
<organism evidence="1">
    <name type="scientific">Oppiella nova</name>
    <dbReference type="NCBI Taxonomy" id="334625"/>
    <lineage>
        <taxon>Eukaryota</taxon>
        <taxon>Metazoa</taxon>
        <taxon>Ecdysozoa</taxon>
        <taxon>Arthropoda</taxon>
        <taxon>Chelicerata</taxon>
        <taxon>Arachnida</taxon>
        <taxon>Acari</taxon>
        <taxon>Acariformes</taxon>
        <taxon>Sarcoptiformes</taxon>
        <taxon>Oribatida</taxon>
        <taxon>Brachypylina</taxon>
        <taxon>Oppioidea</taxon>
        <taxon>Oppiidae</taxon>
        <taxon>Oppiella</taxon>
    </lineage>
</organism>
<reference evidence="1" key="1">
    <citation type="submission" date="2020-11" db="EMBL/GenBank/DDBJ databases">
        <authorList>
            <person name="Tran Van P."/>
        </authorList>
    </citation>
    <scope>NUCLEOTIDE SEQUENCE</scope>
</reference>
<protein>
    <submittedName>
        <fullName evidence="1">Uncharacterized protein</fullName>
    </submittedName>
</protein>
<evidence type="ECO:0000313" key="2">
    <source>
        <dbReference type="Proteomes" id="UP000728032"/>
    </source>
</evidence>
<evidence type="ECO:0000313" key="1">
    <source>
        <dbReference type="EMBL" id="CAD7644955.1"/>
    </source>
</evidence>
<name>A0A7R9QI09_9ACAR</name>
<dbReference type="AlphaFoldDB" id="A0A7R9QI09"/>
<dbReference type="EMBL" id="CAJPVJ010001859">
    <property type="protein sequence ID" value="CAG2165411.1"/>
    <property type="molecule type" value="Genomic_DNA"/>
</dbReference>